<dbReference type="Proteomes" id="UP001497623">
    <property type="component" value="Unassembled WGS sequence"/>
</dbReference>
<dbReference type="EMBL" id="CAXKWB010032375">
    <property type="protein sequence ID" value="CAL4141033.1"/>
    <property type="molecule type" value="Genomic_DNA"/>
</dbReference>
<name>A0AAV2RW41_MEGNR</name>
<gene>
    <name evidence="2" type="ORF">MNOR_LOCUS28784</name>
</gene>
<keyword evidence="3" id="KW-1185">Reference proteome</keyword>
<protein>
    <submittedName>
        <fullName evidence="2">Uncharacterized protein</fullName>
    </submittedName>
</protein>
<reference evidence="2 3" key="1">
    <citation type="submission" date="2024-05" db="EMBL/GenBank/DDBJ databases">
        <authorList>
            <person name="Wallberg A."/>
        </authorList>
    </citation>
    <scope>NUCLEOTIDE SEQUENCE [LARGE SCALE GENOMIC DNA]</scope>
</reference>
<comment type="caution">
    <text evidence="2">The sequence shown here is derived from an EMBL/GenBank/DDBJ whole genome shotgun (WGS) entry which is preliminary data.</text>
</comment>
<feature type="non-terminal residue" evidence="2">
    <location>
        <position position="572"/>
    </location>
</feature>
<evidence type="ECO:0000313" key="3">
    <source>
        <dbReference type="Proteomes" id="UP001497623"/>
    </source>
</evidence>
<proteinExistence type="predicted"/>
<dbReference type="AlphaFoldDB" id="A0AAV2RW41"/>
<accession>A0AAV2RW41</accession>
<sequence>TTAPSTTASSTTTTSTTAQSTTEPSTTTPSATTQLTTQSTTELSTTTPLNTTPSTTTPSTTTPSTTTPSTTTPSTTTPSTTTPSTTAPSTTTPSTTTPSTTTPSTTTLNTTPTTTSSTTTPSTTTSSTTTPNTTPSTTSSTTTPSTTTPSTTTPSATPTTTRQTSTPSTTMPSTATPSTKTPSTTIAPMNESEFLALLKSFNDTIYDDLMAMIDATTEISLDTVILENNSDSSSDAQHNNVTDTSKTLSAINNYKSGILSNNTEENVTNLFTSSPKSIPINLDESVNQTVSSDTSTSRFTTSISTAVRVSYENVKPNTETFSISESSHANTSDNDTLHLVFNNTIDRNSTSQIPIIMDNVSEALLGSEIPNVEELLVNHNNTKGTETISLLDVRDQLANSSKLHDEGEMVYINKTGLMVESLQKEIPNYAHIQHSIHLQPNSSNISTEKNDLQGSDSILIRVKTAGPQQTDIANLPPSQILRKNHVKQKINNISPAYLHLLSDPLIVEINGRPSTNAHQNVTVVSNNTNIELKDTLSSDNHLKSLDTIRNTSILEDNVKEFIAGKDKLNIKE</sequence>
<evidence type="ECO:0000313" key="2">
    <source>
        <dbReference type="EMBL" id="CAL4141033.1"/>
    </source>
</evidence>
<organism evidence="2 3">
    <name type="scientific">Meganyctiphanes norvegica</name>
    <name type="common">Northern krill</name>
    <name type="synonym">Thysanopoda norvegica</name>
    <dbReference type="NCBI Taxonomy" id="48144"/>
    <lineage>
        <taxon>Eukaryota</taxon>
        <taxon>Metazoa</taxon>
        <taxon>Ecdysozoa</taxon>
        <taxon>Arthropoda</taxon>
        <taxon>Crustacea</taxon>
        <taxon>Multicrustacea</taxon>
        <taxon>Malacostraca</taxon>
        <taxon>Eumalacostraca</taxon>
        <taxon>Eucarida</taxon>
        <taxon>Euphausiacea</taxon>
        <taxon>Euphausiidae</taxon>
        <taxon>Meganyctiphanes</taxon>
    </lineage>
</organism>
<feature type="compositionally biased region" description="Low complexity" evidence="1">
    <location>
        <begin position="1"/>
        <end position="185"/>
    </location>
</feature>
<evidence type="ECO:0000256" key="1">
    <source>
        <dbReference type="SAM" id="MobiDB-lite"/>
    </source>
</evidence>
<feature type="region of interest" description="Disordered" evidence="1">
    <location>
        <begin position="1"/>
        <end position="186"/>
    </location>
</feature>
<feature type="non-terminal residue" evidence="2">
    <location>
        <position position="1"/>
    </location>
</feature>